<protein>
    <submittedName>
        <fullName evidence="2">Aminoglycoside phosphotransferase</fullName>
    </submittedName>
</protein>
<dbReference type="OrthoDB" id="3806873at2"/>
<sequence>MHAASELAEVRPEARFDEARLAAFLRGKLPGTERPLRVWQFTGGAANLTYLLDYGTHQYVLRRSPPGPLPRGGHDMRREYTVLSRLWRAYPPAPRAFLFCDDPEIVGTPFFVMERRHGVVVRTELPEAFRTHPDAPRRMALALVDALADLHAVDFRAIGLADLGRPEGFIERQIEGWWKRWEAARTMDLPDLAAVYEWLRANRPARSEATLVHNDYKLDNVMFDPADPGRLVAVFDWDMCTLGDPLSDLGALLAYWVRPDDPPVFRALTTMPLDERFPTRDELVARYAARSGRPLSDVRFYHVLGLYRVTVIVAQLHARFVRGLSRDPRYAALGRALPALARAARTVAEA</sequence>
<dbReference type="InterPro" id="IPR041726">
    <property type="entry name" value="ACAD10_11_N"/>
</dbReference>
<dbReference type="PANTHER" id="PTHR47829:SF1">
    <property type="entry name" value="HAD FAMILY PHOSPHATASE"/>
    <property type="match status" value="1"/>
</dbReference>
<dbReference type="InterPro" id="IPR011009">
    <property type="entry name" value="Kinase-like_dom_sf"/>
</dbReference>
<dbReference type="Pfam" id="PF01636">
    <property type="entry name" value="APH"/>
    <property type="match status" value="1"/>
</dbReference>
<evidence type="ECO:0000259" key="1">
    <source>
        <dbReference type="Pfam" id="PF01636"/>
    </source>
</evidence>
<evidence type="ECO:0000313" key="3">
    <source>
        <dbReference type="Proteomes" id="UP000002221"/>
    </source>
</evidence>
<keyword evidence="3" id="KW-1185">Reference proteome</keyword>
<accession>D0MDU4</accession>
<dbReference type="Gene3D" id="3.90.1200.10">
    <property type="match status" value="1"/>
</dbReference>
<keyword evidence="2" id="KW-0808">Transferase</keyword>
<dbReference type="CDD" id="cd05154">
    <property type="entry name" value="ACAD10_11_N-like"/>
    <property type="match status" value="1"/>
</dbReference>
<dbReference type="GO" id="GO:0016740">
    <property type="term" value="F:transferase activity"/>
    <property type="evidence" value="ECO:0007669"/>
    <property type="project" value="UniProtKB-KW"/>
</dbReference>
<evidence type="ECO:0000313" key="2">
    <source>
        <dbReference type="EMBL" id="ACY49088.1"/>
    </source>
</evidence>
<dbReference type="eggNOG" id="COG3173">
    <property type="taxonomic scope" value="Bacteria"/>
</dbReference>
<organism evidence="2 3">
    <name type="scientific">Rhodothermus marinus (strain ATCC 43812 / DSM 4252 / R-10)</name>
    <name type="common">Rhodothermus obamensis</name>
    <dbReference type="NCBI Taxonomy" id="518766"/>
    <lineage>
        <taxon>Bacteria</taxon>
        <taxon>Pseudomonadati</taxon>
        <taxon>Rhodothermota</taxon>
        <taxon>Rhodothermia</taxon>
        <taxon>Rhodothermales</taxon>
        <taxon>Rhodothermaceae</taxon>
        <taxon>Rhodothermus</taxon>
    </lineage>
</organism>
<feature type="domain" description="Aminoglycoside phosphotransferase" evidence="1">
    <location>
        <begin position="40"/>
        <end position="271"/>
    </location>
</feature>
<dbReference type="Proteomes" id="UP000002221">
    <property type="component" value="Chromosome"/>
</dbReference>
<dbReference type="EMBL" id="CP001807">
    <property type="protein sequence ID" value="ACY49088.1"/>
    <property type="molecule type" value="Genomic_DNA"/>
</dbReference>
<dbReference type="InterPro" id="IPR002575">
    <property type="entry name" value="Aminoglycoside_PTrfase"/>
</dbReference>
<dbReference type="KEGG" id="rmr:Rmar_2209"/>
<dbReference type="STRING" id="518766.Rmar_2209"/>
<dbReference type="HOGENOM" id="CLU_007526_0_0_10"/>
<name>D0MDU4_RHOM4</name>
<dbReference type="Gene3D" id="3.30.200.20">
    <property type="entry name" value="Phosphorylase Kinase, domain 1"/>
    <property type="match status" value="1"/>
</dbReference>
<proteinExistence type="predicted"/>
<dbReference type="PANTHER" id="PTHR47829">
    <property type="entry name" value="HYDROLASE, PUTATIVE (AFU_ORTHOLOGUE AFUA_1G12880)-RELATED"/>
    <property type="match status" value="1"/>
</dbReference>
<dbReference type="SUPFAM" id="SSF56112">
    <property type="entry name" value="Protein kinase-like (PK-like)"/>
    <property type="match status" value="1"/>
</dbReference>
<dbReference type="AlphaFoldDB" id="D0MDU4"/>
<gene>
    <name evidence="2" type="ordered locus">Rmar_2209</name>
</gene>
<reference evidence="2 3" key="1">
    <citation type="journal article" date="2009" name="Stand. Genomic Sci.">
        <title>Complete genome sequence of Rhodothermus marinus type strain (R-10).</title>
        <authorList>
            <person name="Nolan M."/>
            <person name="Tindall B.J."/>
            <person name="Pomrenke H."/>
            <person name="Lapidus A."/>
            <person name="Copeland A."/>
            <person name="Glavina Del Rio T."/>
            <person name="Lucas S."/>
            <person name="Chen F."/>
            <person name="Tice H."/>
            <person name="Cheng J.F."/>
            <person name="Saunders E."/>
            <person name="Han C."/>
            <person name="Bruce D."/>
            <person name="Goodwin L."/>
            <person name="Chain P."/>
            <person name="Pitluck S."/>
            <person name="Ovchinikova G."/>
            <person name="Pati A."/>
            <person name="Ivanova N."/>
            <person name="Mavromatis K."/>
            <person name="Chen A."/>
            <person name="Palaniappan K."/>
            <person name="Land M."/>
            <person name="Hauser L."/>
            <person name="Chang Y.J."/>
            <person name="Jeffries C.D."/>
            <person name="Brettin T."/>
            <person name="Goker M."/>
            <person name="Bristow J."/>
            <person name="Eisen J.A."/>
            <person name="Markowitz V."/>
            <person name="Hugenholtz P."/>
            <person name="Kyrpides N.C."/>
            <person name="Klenk H.P."/>
            <person name="Detter J.C."/>
        </authorList>
    </citation>
    <scope>NUCLEOTIDE SEQUENCE [LARGE SCALE GENOMIC DNA]</scope>
    <source>
        <strain evidence="3">ATCC 43812 / DSM 4252 / R-10</strain>
    </source>
</reference>
<dbReference type="InterPro" id="IPR052898">
    <property type="entry name" value="ACAD10-like"/>
</dbReference>